<feature type="compositionally biased region" description="Polar residues" evidence="7">
    <location>
        <begin position="761"/>
        <end position="772"/>
    </location>
</feature>
<feature type="region of interest" description="Disordered" evidence="7">
    <location>
        <begin position="332"/>
        <end position="377"/>
    </location>
</feature>
<proteinExistence type="inferred from homology"/>
<name>A0AB40ACW5_DROSZ</name>
<protein>
    <recommendedName>
        <fullName evidence="3">phosphatidylinositol-3,4-bisphosphate 4-phosphatase</fullName>
        <ecNumber evidence="3">3.1.3.66</ecNumber>
    </recommendedName>
</protein>
<dbReference type="InterPro" id="IPR039034">
    <property type="entry name" value="INPP4"/>
</dbReference>
<comment type="similarity">
    <text evidence="2">Belongs to the inositol 3,4-bisphosphate 4-phosphatase family.</text>
</comment>
<dbReference type="GeneID" id="108006523"/>
<dbReference type="SMART" id="SM00233">
    <property type="entry name" value="PH"/>
    <property type="match status" value="1"/>
</dbReference>
<reference evidence="11" key="1">
    <citation type="submission" date="2025-08" db="UniProtKB">
        <authorList>
            <consortium name="RefSeq"/>
        </authorList>
    </citation>
    <scope>IDENTIFICATION</scope>
</reference>
<feature type="compositionally biased region" description="Low complexity" evidence="7">
    <location>
        <begin position="701"/>
        <end position="714"/>
    </location>
</feature>
<feature type="domain" description="PH" evidence="8">
    <location>
        <begin position="28"/>
        <end position="123"/>
    </location>
</feature>
<dbReference type="PANTHER" id="PTHR12187:SF11">
    <property type="entry name" value="PHOSPHATIDYLINOSITOL-3,4-BISPHOSPHATE 4-PHOSPHATASE"/>
    <property type="match status" value="1"/>
</dbReference>
<evidence type="ECO:0000313" key="11">
    <source>
        <dbReference type="RefSeq" id="XP_036676317.2"/>
    </source>
</evidence>
<evidence type="ECO:0000256" key="6">
    <source>
        <dbReference type="SAM" id="Coils"/>
    </source>
</evidence>
<dbReference type="PANTHER" id="PTHR12187">
    <property type="entry name" value="AGAP000124-PA"/>
    <property type="match status" value="1"/>
</dbReference>
<keyword evidence="10" id="KW-1185">Reference proteome</keyword>
<evidence type="ECO:0000256" key="5">
    <source>
        <dbReference type="ARBA" id="ARBA00023098"/>
    </source>
</evidence>
<evidence type="ECO:0000256" key="3">
    <source>
        <dbReference type="ARBA" id="ARBA00013037"/>
    </source>
</evidence>
<feature type="region of interest" description="Disordered" evidence="7">
    <location>
        <begin position="688"/>
        <end position="715"/>
    </location>
</feature>
<dbReference type="RefSeq" id="XP_036676317.2">
    <property type="nucleotide sequence ID" value="XM_036820422.3"/>
</dbReference>
<dbReference type="InterPro" id="IPR035892">
    <property type="entry name" value="C2_domain_sf"/>
</dbReference>
<gene>
    <name evidence="11" type="primary">LOC108006523</name>
</gene>
<accession>A0AB40ACW5</accession>
<dbReference type="PROSITE" id="PS50003">
    <property type="entry name" value="PH_DOMAIN"/>
    <property type="match status" value="1"/>
</dbReference>
<comment type="pathway">
    <text evidence="1">Signal transduction; phosphatidylinositol signaling pathway.</text>
</comment>
<evidence type="ECO:0000256" key="7">
    <source>
        <dbReference type="SAM" id="MobiDB-lite"/>
    </source>
</evidence>
<dbReference type="SUPFAM" id="SSF49562">
    <property type="entry name" value="C2 domain (Calcium/lipid-binding domain, CaLB)"/>
    <property type="match status" value="1"/>
</dbReference>
<evidence type="ECO:0000256" key="2">
    <source>
        <dbReference type="ARBA" id="ARBA00006306"/>
    </source>
</evidence>
<sequence>MRFNKPELNSLASNPATRFDKEGLLIIIDRQEGFLWRSSEVRVERWCKLRGNLLFYLKDKDPKSAVAGLLVLENCRPRIQNEEPEPEGYVFDLDFKDSSSERFIARSSAERQAWVQCIEQASSERLNLLIRQLKEQIQAQSRQTNVAGTASTMGNHIDLGMPLEQQVKEQLQLHSAPAEESTAAPTEEAAPFEELDLSELPICETALSCDSLPLDTVGRAPNPQVVCSLLPAAGEDCLWREHARTELQERTRSPQFLCTMRFQRSAGFSAGTRLRFSVFDVRERLTLTALPLGHAEVALGVIQDTSRLRLPLTSPRGECGFITLASWSPDAAVEPGQSGNGPPRSSTQLFDGSGSGTGSGSAATGATTSSRRAHRRTQSLPPKLGVRLFVPQQCGLQRVCSNPRLRTYRLNSSLGADISVQETLLESRLCCQLPQQLLSIWIQREKELLQEISGMGELSGEWRWRQMNLLEEHLRLLKDYSQAKQNIQQLARDGVAFKRSSAKADESLEFLPVNLHVQRMWAQNDTMQRRGLLDVVTVGAFTRHDAKGRKCGGLIKLLQESKSWKLEQSNACKVQAANDAVQATKQLRKEIVELMSQLLQLASRRSSKDMMPLCNQMVTRTRTLLNIWEPSIVEEAVAFIERHRIIEEPENVLMEPMSPFRKITQQLTALELKSPELEDFATPVVAPPDLWPRGQPPLMRSNSWHPSNSSPSSSLDIRAIDSLQHVVKCYNDHLRSLEQSGNPRQAEEEEATYQSLPLAWHTQSPPDATTSAHVPDPPAAPSVLQLIDLDEIGRRAQRHQHHQPPAGFLDTKLMSSSPSANYYRPTEEPEPLDLTQLNIEASVMCLVSKLKFFCGRCDSPAIRLRHPKVPIKREGFAVAPQQAPDVIAAPAAAKQAPNLELDLKPSAAGCGFSSGAVPVPVKKGNKFTDGLDLSMTTDWAAELRPSMRKLRHAMDRLLKTARLMHSVQRLQQDMRCNRIQASIMYRRDVCFSQALTALVSSLMLRLWGSELDMGYLVMLRDLGPLAYFEGLLTLYGNEADMWSDMCIAIEDLSAVSFQLVRAQGDAALAPMPRITGSRQALEVQLPVPEHSLPGNGTSISFKITPVFFNIGINEKASFAETLGQTKEQHRSNWDNYLRLSQYFGRYRKLGLGSVDAGESLQSLLGFMEQQLRANVSKNVKILHLAEDACRLMDGLRFTSCKSAKDRTGMAVTLEQCRVLVREFQLPAKHVPYALSTMRSEGTRMDNVLKNIGKRKYAFNRTQVSFLPAMYRPPVGSYGKAQT</sequence>
<evidence type="ECO:0000259" key="9">
    <source>
        <dbReference type="PROSITE" id="PS50004"/>
    </source>
</evidence>
<dbReference type="GO" id="GO:0016316">
    <property type="term" value="F:phosphatidylinositol-3,4-bisphosphate 4-phosphatase activity"/>
    <property type="evidence" value="ECO:0007669"/>
    <property type="project" value="UniProtKB-EC"/>
</dbReference>
<dbReference type="InterPro" id="IPR011993">
    <property type="entry name" value="PH-like_dom_sf"/>
</dbReference>
<feature type="domain" description="C2" evidence="9">
    <location>
        <begin position="183"/>
        <end position="312"/>
    </location>
</feature>
<keyword evidence="5" id="KW-0443">Lipid metabolism</keyword>
<dbReference type="GO" id="GO:0005737">
    <property type="term" value="C:cytoplasm"/>
    <property type="evidence" value="ECO:0007669"/>
    <property type="project" value="TreeGrafter"/>
</dbReference>
<dbReference type="Pfam" id="PF00169">
    <property type="entry name" value="PH"/>
    <property type="match status" value="1"/>
</dbReference>
<evidence type="ECO:0000313" key="10">
    <source>
        <dbReference type="Proteomes" id="UP001652628"/>
    </source>
</evidence>
<evidence type="ECO:0000256" key="4">
    <source>
        <dbReference type="ARBA" id="ARBA00022801"/>
    </source>
</evidence>
<dbReference type="PROSITE" id="PS50004">
    <property type="entry name" value="C2"/>
    <property type="match status" value="1"/>
</dbReference>
<dbReference type="Proteomes" id="UP001652628">
    <property type="component" value="Chromosome X"/>
</dbReference>
<keyword evidence="6" id="KW-0175">Coiled coil</keyword>
<evidence type="ECO:0000256" key="1">
    <source>
        <dbReference type="ARBA" id="ARBA00004847"/>
    </source>
</evidence>
<dbReference type="InterPro" id="IPR000008">
    <property type="entry name" value="C2_dom"/>
</dbReference>
<feature type="region of interest" description="Disordered" evidence="7">
    <location>
        <begin position="760"/>
        <end position="780"/>
    </location>
</feature>
<feature type="coiled-coil region" evidence="6">
    <location>
        <begin position="577"/>
        <end position="604"/>
    </location>
</feature>
<feature type="compositionally biased region" description="Low complexity" evidence="7">
    <location>
        <begin position="360"/>
        <end position="370"/>
    </location>
</feature>
<evidence type="ECO:0000259" key="8">
    <source>
        <dbReference type="PROSITE" id="PS50003"/>
    </source>
</evidence>
<dbReference type="SUPFAM" id="SSF50729">
    <property type="entry name" value="PH domain-like"/>
    <property type="match status" value="1"/>
</dbReference>
<dbReference type="EC" id="3.1.3.66" evidence="3"/>
<dbReference type="InterPro" id="IPR001849">
    <property type="entry name" value="PH_domain"/>
</dbReference>
<dbReference type="Gene3D" id="2.30.29.30">
    <property type="entry name" value="Pleckstrin-homology domain (PH domain)/Phosphotyrosine-binding domain (PTB)"/>
    <property type="match status" value="1"/>
</dbReference>
<organism evidence="10 11">
    <name type="scientific">Drosophila suzukii</name>
    <name type="common">Spotted-wing drosophila fruit fly</name>
    <dbReference type="NCBI Taxonomy" id="28584"/>
    <lineage>
        <taxon>Eukaryota</taxon>
        <taxon>Metazoa</taxon>
        <taxon>Ecdysozoa</taxon>
        <taxon>Arthropoda</taxon>
        <taxon>Hexapoda</taxon>
        <taxon>Insecta</taxon>
        <taxon>Pterygota</taxon>
        <taxon>Neoptera</taxon>
        <taxon>Endopterygota</taxon>
        <taxon>Diptera</taxon>
        <taxon>Brachycera</taxon>
        <taxon>Muscomorpha</taxon>
        <taxon>Ephydroidea</taxon>
        <taxon>Drosophilidae</taxon>
        <taxon>Drosophila</taxon>
        <taxon>Sophophora</taxon>
    </lineage>
</organism>
<keyword evidence="4" id="KW-0378">Hydrolase</keyword>
<dbReference type="Gene3D" id="2.60.40.150">
    <property type="entry name" value="C2 domain"/>
    <property type="match status" value="1"/>
</dbReference>